<dbReference type="STRING" id="37003.ENSKMAP00000021624"/>
<comment type="catalytic activity">
    <reaction evidence="4">
        <text>arsenic triglutathione + [thioredoxin]-dithiol + S-adenosyl-L-methionine + 2 H2O = methylarsonous acid + [thioredoxin]-disulfide + 3 glutathione + S-adenosyl-L-homocysteine + H(+)</text>
        <dbReference type="Rhea" id="RHEA:69460"/>
        <dbReference type="Rhea" id="RHEA-COMP:10698"/>
        <dbReference type="Rhea" id="RHEA-COMP:10700"/>
        <dbReference type="ChEBI" id="CHEBI:15377"/>
        <dbReference type="ChEBI" id="CHEBI:15378"/>
        <dbReference type="ChEBI" id="CHEBI:17826"/>
        <dbReference type="ChEBI" id="CHEBI:29950"/>
        <dbReference type="ChEBI" id="CHEBI:50058"/>
        <dbReference type="ChEBI" id="CHEBI:57856"/>
        <dbReference type="ChEBI" id="CHEBI:57925"/>
        <dbReference type="ChEBI" id="CHEBI:59789"/>
        <dbReference type="ChEBI" id="CHEBI:183640"/>
        <dbReference type="EC" id="2.1.1.137"/>
    </reaction>
</comment>
<evidence type="ECO:0000256" key="2">
    <source>
        <dbReference type="ARBA" id="ARBA00034521"/>
    </source>
</evidence>
<dbReference type="InterPro" id="IPR025714">
    <property type="entry name" value="Methyltranfer_dom"/>
</dbReference>
<evidence type="ECO:0000313" key="9">
    <source>
        <dbReference type="Proteomes" id="UP000264800"/>
    </source>
</evidence>
<dbReference type="Proteomes" id="UP000264800">
    <property type="component" value="Unplaced"/>
</dbReference>
<dbReference type="Gene3D" id="3.40.50.150">
    <property type="entry name" value="Vaccinia Virus protein VP39"/>
    <property type="match status" value="1"/>
</dbReference>
<dbReference type="AlphaFoldDB" id="A0A3Q3BAN3"/>
<keyword evidence="9" id="KW-1185">Reference proteome</keyword>
<dbReference type="Pfam" id="PF13847">
    <property type="entry name" value="Methyltransf_31"/>
    <property type="match status" value="1"/>
</dbReference>
<dbReference type="PANTHER" id="PTHR43675">
    <property type="entry name" value="ARSENITE METHYLTRANSFERASE"/>
    <property type="match status" value="1"/>
</dbReference>
<evidence type="ECO:0000256" key="6">
    <source>
        <dbReference type="ARBA" id="ARBA00048428"/>
    </source>
</evidence>
<evidence type="ECO:0000256" key="5">
    <source>
        <dbReference type="ARBA" id="ARBA00047943"/>
    </source>
</evidence>
<dbReference type="PANTHER" id="PTHR43675:SF7">
    <property type="entry name" value="ARSENITE METHYLTRANSFERASE"/>
    <property type="match status" value="1"/>
</dbReference>
<evidence type="ECO:0000256" key="1">
    <source>
        <dbReference type="ARBA" id="ARBA00034487"/>
    </source>
</evidence>
<dbReference type="EC" id="2.1.1.137" evidence="2"/>
<dbReference type="SUPFAM" id="SSF53335">
    <property type="entry name" value="S-adenosyl-L-methionine-dependent methyltransferases"/>
    <property type="match status" value="1"/>
</dbReference>
<evidence type="ECO:0000313" key="8">
    <source>
        <dbReference type="Ensembl" id="ENSKMAP00000021624.1"/>
    </source>
</evidence>
<dbReference type="GO" id="GO:0018872">
    <property type="term" value="P:arsonoacetate metabolic process"/>
    <property type="evidence" value="ECO:0007669"/>
    <property type="project" value="TreeGrafter"/>
</dbReference>
<evidence type="ECO:0000256" key="4">
    <source>
        <dbReference type="ARBA" id="ARBA00047941"/>
    </source>
</evidence>
<dbReference type="CDD" id="cd02440">
    <property type="entry name" value="AdoMet_MTases"/>
    <property type="match status" value="1"/>
</dbReference>
<feature type="domain" description="Methyltransferase" evidence="7">
    <location>
        <begin position="104"/>
        <end position="243"/>
    </location>
</feature>
<dbReference type="Ensembl" id="ENSKMAT00000021903.1">
    <property type="protein sequence ID" value="ENSKMAP00000021624.1"/>
    <property type="gene ID" value="ENSKMAG00000016069.1"/>
</dbReference>
<dbReference type="GO" id="GO:0009404">
    <property type="term" value="P:toxin metabolic process"/>
    <property type="evidence" value="ECO:0007669"/>
    <property type="project" value="TreeGrafter"/>
</dbReference>
<organism evidence="8 9">
    <name type="scientific">Kryptolebias marmoratus</name>
    <name type="common">Mangrove killifish</name>
    <name type="synonym">Rivulus marmoratus</name>
    <dbReference type="NCBI Taxonomy" id="37003"/>
    <lineage>
        <taxon>Eukaryota</taxon>
        <taxon>Metazoa</taxon>
        <taxon>Chordata</taxon>
        <taxon>Craniata</taxon>
        <taxon>Vertebrata</taxon>
        <taxon>Euteleostomi</taxon>
        <taxon>Actinopterygii</taxon>
        <taxon>Neopterygii</taxon>
        <taxon>Teleostei</taxon>
        <taxon>Neoteleostei</taxon>
        <taxon>Acanthomorphata</taxon>
        <taxon>Ovalentaria</taxon>
        <taxon>Atherinomorphae</taxon>
        <taxon>Cyprinodontiformes</taxon>
        <taxon>Rivulidae</taxon>
        <taxon>Kryptolebias</taxon>
    </lineage>
</organism>
<sequence length="395" mass="43609">MKCIDLALRVLEGRQTFLRSPVLLHNKKMNHRLATSEGVQENVKKYYGSRLESSCDLQTSAASGSLSCSRCSLPPSVTEALSLVHPEVTKRFFGCGLPFPGKLKGCRLLDLGSGSGRDCFAFSKLVGPSGHVTGIDMTEELVSASRQHIGYHQRQFGYEEPNVTFVQGYMEELEEAGIQRNSMDVLISNCVICLCPDKKAVLQQAYNALKEGGEFTFSDMYASRVVPDHMKQDPVLWGEGMGGALFWEDLISLARSVGFSTPLLVSASLIEVHNKDLAARTGDIRYASSTYRLFKLPERSVGSSATVTYKGTEAEAPDRLDFDSSHRFEKGVAMRVNAEMAAILQNSRFAEDFKIEMLDNHESKPEPAPQLCHLNPFLLAEKRGSSVKQCSKTCK</sequence>
<evidence type="ECO:0000256" key="3">
    <source>
        <dbReference type="ARBA" id="ARBA00034545"/>
    </source>
</evidence>
<evidence type="ECO:0000259" key="7">
    <source>
        <dbReference type="Pfam" id="PF13847"/>
    </source>
</evidence>
<comment type="similarity">
    <text evidence="1">Belongs to the methyltransferase superfamily. Arsenite methyltransferase family.</text>
</comment>
<accession>A0A3Q3BAN3</accession>
<dbReference type="Gene3D" id="3.40.5.100">
    <property type="match status" value="1"/>
</dbReference>
<dbReference type="InterPro" id="IPR026669">
    <property type="entry name" value="Arsenite_MeTrfase-like"/>
</dbReference>
<reference evidence="8" key="1">
    <citation type="submission" date="2025-08" db="UniProtKB">
        <authorList>
            <consortium name="Ensembl"/>
        </authorList>
    </citation>
    <scope>IDENTIFICATION</scope>
</reference>
<dbReference type="GeneTree" id="ENSGT00390000001742"/>
<reference evidence="8" key="2">
    <citation type="submission" date="2025-09" db="UniProtKB">
        <authorList>
            <consortium name="Ensembl"/>
        </authorList>
    </citation>
    <scope>IDENTIFICATION</scope>
</reference>
<comment type="catalytic activity">
    <reaction evidence="6">
        <text>arsenic triglutathione + 3 [thioredoxin]-dithiol + 3 S-adenosyl-L-methionine = trimethylarsine + 3 [thioredoxin]-disulfide + 3 glutathione + 3 S-adenosyl-L-homocysteine + 3 H(+)</text>
        <dbReference type="Rhea" id="RHEA:69432"/>
        <dbReference type="Rhea" id="RHEA-COMP:10698"/>
        <dbReference type="Rhea" id="RHEA-COMP:10700"/>
        <dbReference type="ChEBI" id="CHEBI:15378"/>
        <dbReference type="ChEBI" id="CHEBI:27130"/>
        <dbReference type="ChEBI" id="CHEBI:29950"/>
        <dbReference type="ChEBI" id="CHEBI:50058"/>
        <dbReference type="ChEBI" id="CHEBI:57856"/>
        <dbReference type="ChEBI" id="CHEBI:57925"/>
        <dbReference type="ChEBI" id="CHEBI:59789"/>
        <dbReference type="ChEBI" id="CHEBI:183640"/>
        <dbReference type="EC" id="2.1.1.137"/>
    </reaction>
</comment>
<dbReference type="GO" id="GO:0005829">
    <property type="term" value="C:cytosol"/>
    <property type="evidence" value="ECO:0007669"/>
    <property type="project" value="TreeGrafter"/>
</dbReference>
<dbReference type="GO" id="GO:0030791">
    <property type="term" value="F:arsenite methyltransferase activity"/>
    <property type="evidence" value="ECO:0007669"/>
    <property type="project" value="UniProtKB-EC"/>
</dbReference>
<proteinExistence type="inferred from homology"/>
<dbReference type="InterPro" id="IPR029063">
    <property type="entry name" value="SAM-dependent_MTases_sf"/>
</dbReference>
<name>A0A3Q3BAN3_KRYMA</name>
<comment type="catalytic activity">
    <reaction evidence="5">
        <text>arsenic triglutathione + 2 [thioredoxin]-dithiol + 2 S-adenosyl-L-methionine + H2O = dimethylarsinous acid + 2 [thioredoxin]-disulfide + 3 glutathione + 2 S-adenosyl-L-homocysteine + 2 H(+)</text>
        <dbReference type="Rhea" id="RHEA:69464"/>
        <dbReference type="Rhea" id="RHEA-COMP:10698"/>
        <dbReference type="Rhea" id="RHEA-COMP:10700"/>
        <dbReference type="ChEBI" id="CHEBI:15377"/>
        <dbReference type="ChEBI" id="CHEBI:15378"/>
        <dbReference type="ChEBI" id="CHEBI:23808"/>
        <dbReference type="ChEBI" id="CHEBI:29950"/>
        <dbReference type="ChEBI" id="CHEBI:50058"/>
        <dbReference type="ChEBI" id="CHEBI:57856"/>
        <dbReference type="ChEBI" id="CHEBI:57925"/>
        <dbReference type="ChEBI" id="CHEBI:59789"/>
        <dbReference type="ChEBI" id="CHEBI:183640"/>
        <dbReference type="EC" id="2.1.1.137"/>
    </reaction>
</comment>
<protein>
    <recommendedName>
        <fullName evidence="3">Arsenite methyltransferase</fullName>
        <ecNumber evidence="2">2.1.1.137</ecNumber>
    </recommendedName>
</protein>